<dbReference type="PROSITE" id="PS51352">
    <property type="entry name" value="THIOREDOXIN_2"/>
    <property type="match status" value="1"/>
</dbReference>
<evidence type="ECO:0000256" key="2">
    <source>
        <dbReference type="ARBA" id="ARBA00022475"/>
    </source>
</evidence>
<keyword evidence="10" id="KW-0560">Oxidoreductase</keyword>
<evidence type="ECO:0000256" key="1">
    <source>
        <dbReference type="ARBA" id="ARBA00004651"/>
    </source>
</evidence>
<feature type="transmembrane region" description="Helical" evidence="7">
    <location>
        <begin position="168"/>
        <end position="194"/>
    </location>
</feature>
<feature type="transmembrane region" description="Helical" evidence="7">
    <location>
        <begin position="123"/>
        <end position="147"/>
    </location>
</feature>
<protein>
    <submittedName>
        <fullName evidence="10">Protein-disulfide reductase</fullName>
        <ecNumber evidence="10">1.8.1.8</ecNumber>
    </submittedName>
</protein>
<feature type="transmembrane region" description="Helical" evidence="7">
    <location>
        <begin position="200"/>
        <end position="223"/>
    </location>
</feature>
<evidence type="ECO:0000256" key="4">
    <source>
        <dbReference type="ARBA" id="ARBA00022748"/>
    </source>
</evidence>
<keyword evidence="6 7" id="KW-0472">Membrane</keyword>
<dbReference type="GO" id="GO:0005886">
    <property type="term" value="C:plasma membrane"/>
    <property type="evidence" value="ECO:0007669"/>
    <property type="project" value="UniProtKB-SubCell"/>
</dbReference>
<feature type="transmembrane region" description="Helical" evidence="7">
    <location>
        <begin position="268"/>
        <end position="284"/>
    </location>
</feature>
<feature type="transmembrane region" description="Helical" evidence="7">
    <location>
        <begin position="50"/>
        <end position="77"/>
    </location>
</feature>
<dbReference type="InterPro" id="IPR036249">
    <property type="entry name" value="Thioredoxin-like_sf"/>
</dbReference>
<evidence type="ECO:0000256" key="5">
    <source>
        <dbReference type="ARBA" id="ARBA00022989"/>
    </source>
</evidence>
<feature type="signal peptide" evidence="8">
    <location>
        <begin position="1"/>
        <end position="34"/>
    </location>
</feature>
<gene>
    <name evidence="10" type="ordered locus">Deba_0595</name>
</gene>
<keyword evidence="4" id="KW-0201">Cytochrome c-type biogenesis</keyword>
<dbReference type="OrthoDB" id="9811036at2"/>
<keyword evidence="11" id="KW-1185">Reference proteome</keyword>
<dbReference type="Pfam" id="PF13098">
    <property type="entry name" value="Thioredoxin_2"/>
    <property type="match status" value="1"/>
</dbReference>
<feature type="transmembrane region" description="Helical" evidence="7">
    <location>
        <begin position="244"/>
        <end position="262"/>
    </location>
</feature>
<dbReference type="Proteomes" id="UP000009047">
    <property type="component" value="Chromosome"/>
</dbReference>
<dbReference type="RefSeq" id="WP_013257422.1">
    <property type="nucleotide sequence ID" value="NC_014365.1"/>
</dbReference>
<feature type="domain" description="Thioredoxin" evidence="9">
    <location>
        <begin position="303"/>
        <end position="438"/>
    </location>
</feature>
<dbReference type="KEGG" id="dbr:Deba_0595"/>
<dbReference type="InterPro" id="IPR013766">
    <property type="entry name" value="Thioredoxin_domain"/>
</dbReference>
<feature type="transmembrane region" description="Helical" evidence="7">
    <location>
        <begin position="291"/>
        <end position="314"/>
    </location>
</feature>
<sequence>MPSARVSKFAATTSATMSFILVGAAFFVAGPAWAADEAASFSGRSLPVVMALSFLMGLLLNATPCVYPVIPITISYFGARDSGGKGGAMLAALLYWAGITVMYSALGTAAALTGGILGQALSYTPVIIILSAILVALALSMFGLWEVRMPTGLTRVAAKNRAGLSGSFFMGLFSGVLAAPCAGPVVAGLMGHVAEVGSPLYGLAVFVALSLGLGLPLALVALFSERIAALLPRAGDWMIWVRKLFGFLLLAAAAYVAMPLLGQDAGRWLLAMIIAAGAVYLGFVHKGGARFFVFFKKAFGVAALVAAALVVWLLQAPDTHVAWEKFTMHAVRQAVNEHRPMAVKFTAEWCAYCKDLQRTTFSDPRVIKALGPFKTLVVDLTAGTPKERRIARQMEVPGLPTLVFLDGSGGMMREVTLVGYENADEFLLRMKMVDVALRQDGADRAKPAIIGQSDEE</sequence>
<organism evidence="10 11">
    <name type="scientific">Desulfarculus baarsii (strain ATCC 33931 / DSM 2075 / LMG 7858 / VKM B-1802 / 2st14)</name>
    <dbReference type="NCBI Taxonomy" id="644282"/>
    <lineage>
        <taxon>Bacteria</taxon>
        <taxon>Pseudomonadati</taxon>
        <taxon>Thermodesulfobacteriota</taxon>
        <taxon>Desulfarculia</taxon>
        <taxon>Desulfarculales</taxon>
        <taxon>Desulfarculaceae</taxon>
        <taxon>Desulfarculus</taxon>
    </lineage>
</organism>
<dbReference type="SUPFAM" id="SSF52833">
    <property type="entry name" value="Thioredoxin-like"/>
    <property type="match status" value="1"/>
</dbReference>
<keyword evidence="5 7" id="KW-1133">Transmembrane helix</keyword>
<dbReference type="PANTHER" id="PTHR32234">
    <property type="entry name" value="THIOL:DISULFIDE INTERCHANGE PROTEIN DSBD"/>
    <property type="match status" value="1"/>
</dbReference>
<evidence type="ECO:0000256" key="6">
    <source>
        <dbReference type="ARBA" id="ARBA00023136"/>
    </source>
</evidence>
<comment type="subcellular location">
    <subcellularLocation>
        <location evidence="1">Cell membrane</location>
        <topology evidence="1">Multi-pass membrane protein</topology>
    </subcellularLocation>
</comment>
<dbReference type="PANTHER" id="PTHR32234:SF0">
    <property type="entry name" value="THIOL:DISULFIDE INTERCHANGE PROTEIN DSBD"/>
    <property type="match status" value="1"/>
</dbReference>
<evidence type="ECO:0000256" key="3">
    <source>
        <dbReference type="ARBA" id="ARBA00022692"/>
    </source>
</evidence>
<dbReference type="GO" id="GO:0045454">
    <property type="term" value="P:cell redox homeostasis"/>
    <property type="evidence" value="ECO:0007669"/>
    <property type="project" value="TreeGrafter"/>
</dbReference>
<feature type="chain" id="PRO_5003150108" evidence="8">
    <location>
        <begin position="35"/>
        <end position="456"/>
    </location>
</feature>
<dbReference type="EC" id="1.8.1.8" evidence="10"/>
<dbReference type="GO" id="GO:0017004">
    <property type="term" value="P:cytochrome complex assembly"/>
    <property type="evidence" value="ECO:0007669"/>
    <property type="project" value="UniProtKB-KW"/>
</dbReference>
<name>E1QEI1_DESB2</name>
<keyword evidence="8" id="KW-0732">Signal</keyword>
<keyword evidence="2" id="KW-1003">Cell membrane</keyword>
<proteinExistence type="predicted"/>
<evidence type="ECO:0000313" key="11">
    <source>
        <dbReference type="Proteomes" id="UP000009047"/>
    </source>
</evidence>
<dbReference type="HOGENOM" id="CLU_014657_3_1_7"/>
<dbReference type="eggNOG" id="COG4232">
    <property type="taxonomic scope" value="Bacteria"/>
</dbReference>
<dbReference type="Gene3D" id="3.40.30.10">
    <property type="entry name" value="Glutaredoxin"/>
    <property type="match status" value="1"/>
</dbReference>
<evidence type="ECO:0000259" key="9">
    <source>
        <dbReference type="PROSITE" id="PS51352"/>
    </source>
</evidence>
<dbReference type="InterPro" id="IPR012336">
    <property type="entry name" value="Thioredoxin-like_fold"/>
</dbReference>
<reference evidence="10 11" key="1">
    <citation type="journal article" date="2010" name="Stand. Genomic Sci.">
        <title>Complete genome sequence of Desulfarculus baarsii type strain (2st14).</title>
        <authorList>
            <person name="Sun H."/>
            <person name="Spring S."/>
            <person name="Lapidus A."/>
            <person name="Davenport K."/>
            <person name="Del Rio T.G."/>
            <person name="Tice H."/>
            <person name="Nolan M."/>
            <person name="Copeland A."/>
            <person name="Cheng J.F."/>
            <person name="Lucas S."/>
            <person name="Tapia R."/>
            <person name="Goodwin L."/>
            <person name="Pitluck S."/>
            <person name="Ivanova N."/>
            <person name="Pagani I."/>
            <person name="Mavromatis K."/>
            <person name="Ovchinnikova G."/>
            <person name="Pati A."/>
            <person name="Chen A."/>
            <person name="Palaniappan K."/>
            <person name="Hauser L."/>
            <person name="Chang Y.J."/>
            <person name="Jeffries C.D."/>
            <person name="Detter J.C."/>
            <person name="Han C."/>
            <person name="Rohde M."/>
            <person name="Brambilla E."/>
            <person name="Goker M."/>
            <person name="Woyke T."/>
            <person name="Bristow J."/>
            <person name="Eisen J.A."/>
            <person name="Markowitz V."/>
            <person name="Hugenholtz P."/>
            <person name="Kyrpides N.C."/>
            <person name="Klenk H.P."/>
            <person name="Land M."/>
        </authorList>
    </citation>
    <scope>NUCLEOTIDE SEQUENCE [LARGE SCALE GENOMIC DNA]</scope>
    <source>
        <strain evidence="11">ATCC 33931 / DSM 2075 / LMG 7858 / VKM B-1802 / 2st14</strain>
    </source>
</reference>
<evidence type="ECO:0000256" key="8">
    <source>
        <dbReference type="SAM" id="SignalP"/>
    </source>
</evidence>
<dbReference type="InterPro" id="IPR003834">
    <property type="entry name" value="Cyt_c_assmbl_TM_dom"/>
</dbReference>
<dbReference type="EMBL" id="CP002085">
    <property type="protein sequence ID" value="ADK83967.1"/>
    <property type="molecule type" value="Genomic_DNA"/>
</dbReference>
<feature type="transmembrane region" description="Helical" evidence="7">
    <location>
        <begin position="89"/>
        <end position="117"/>
    </location>
</feature>
<evidence type="ECO:0000256" key="7">
    <source>
        <dbReference type="SAM" id="Phobius"/>
    </source>
</evidence>
<accession>E1QEI1</accession>
<dbReference type="GO" id="GO:0047134">
    <property type="term" value="F:protein-disulfide reductase [NAD(P)H] activity"/>
    <property type="evidence" value="ECO:0007669"/>
    <property type="project" value="UniProtKB-EC"/>
</dbReference>
<dbReference type="AlphaFoldDB" id="E1QEI1"/>
<dbReference type="STRING" id="644282.Deba_0595"/>
<evidence type="ECO:0000313" key="10">
    <source>
        <dbReference type="EMBL" id="ADK83967.1"/>
    </source>
</evidence>
<dbReference type="Pfam" id="PF02683">
    <property type="entry name" value="DsbD_TM"/>
    <property type="match status" value="1"/>
</dbReference>
<keyword evidence="3 7" id="KW-0812">Transmembrane</keyword>